<dbReference type="PANTHER" id="PTHR31660">
    <property type="entry name" value="GAG-POL POLYPROTEIN-LIKE PROTEIN-RELATED"/>
    <property type="match status" value="1"/>
</dbReference>
<dbReference type="AlphaFoldDB" id="E9HSS7"/>
<gene>
    <name evidence="3" type="ORF">DAPPUDRAFT_265051</name>
</gene>
<dbReference type="Gene3D" id="1.10.150.130">
    <property type="match status" value="1"/>
</dbReference>
<dbReference type="HOGENOM" id="CLU_450758_0_0_1"/>
<dbReference type="InParanoid" id="E9HSS7"/>
<dbReference type="SUPFAM" id="SSF47823">
    <property type="entry name" value="lambda integrase-like, N-terminal domain"/>
    <property type="match status" value="1"/>
</dbReference>
<dbReference type="OrthoDB" id="6361724at2759"/>
<dbReference type="eggNOG" id="ENOG502SB76">
    <property type="taxonomic scope" value="Eukaryota"/>
</dbReference>
<keyword evidence="1" id="KW-0238">DNA-binding</keyword>
<dbReference type="EMBL" id="GL732756">
    <property type="protein sequence ID" value="EFX65216.1"/>
    <property type="molecule type" value="Genomic_DNA"/>
</dbReference>
<evidence type="ECO:0000256" key="1">
    <source>
        <dbReference type="ARBA" id="ARBA00023125"/>
    </source>
</evidence>
<dbReference type="Proteomes" id="UP000000305">
    <property type="component" value="Unassembled WGS sequence"/>
</dbReference>
<evidence type="ECO:0008006" key="5">
    <source>
        <dbReference type="Google" id="ProtNLM"/>
    </source>
</evidence>
<evidence type="ECO:0000313" key="4">
    <source>
        <dbReference type="Proteomes" id="UP000000305"/>
    </source>
</evidence>
<dbReference type="PANTHER" id="PTHR31660:SF76">
    <property type="entry name" value="CORE-BINDING (CB) DOMAIN-CONTAINING PROTEIN-RELATED"/>
    <property type="match status" value="1"/>
</dbReference>
<feature type="region of interest" description="Disordered" evidence="2">
    <location>
        <begin position="222"/>
        <end position="279"/>
    </location>
</feature>
<dbReference type="GO" id="GO:0003677">
    <property type="term" value="F:DNA binding"/>
    <property type="evidence" value="ECO:0007669"/>
    <property type="project" value="UniProtKB-KW"/>
</dbReference>
<reference evidence="3 4" key="1">
    <citation type="journal article" date="2011" name="Science">
        <title>The ecoresponsive genome of Daphnia pulex.</title>
        <authorList>
            <person name="Colbourne J.K."/>
            <person name="Pfrender M.E."/>
            <person name="Gilbert D."/>
            <person name="Thomas W.K."/>
            <person name="Tucker A."/>
            <person name="Oakley T.H."/>
            <person name="Tokishita S."/>
            <person name="Aerts A."/>
            <person name="Arnold G.J."/>
            <person name="Basu M.K."/>
            <person name="Bauer D.J."/>
            <person name="Caceres C.E."/>
            <person name="Carmel L."/>
            <person name="Casola C."/>
            <person name="Choi J.H."/>
            <person name="Detter J.C."/>
            <person name="Dong Q."/>
            <person name="Dusheyko S."/>
            <person name="Eads B.D."/>
            <person name="Frohlich T."/>
            <person name="Geiler-Samerotte K.A."/>
            <person name="Gerlach D."/>
            <person name="Hatcher P."/>
            <person name="Jogdeo S."/>
            <person name="Krijgsveld J."/>
            <person name="Kriventseva E.V."/>
            <person name="Kultz D."/>
            <person name="Laforsch C."/>
            <person name="Lindquist E."/>
            <person name="Lopez J."/>
            <person name="Manak J.R."/>
            <person name="Muller J."/>
            <person name="Pangilinan J."/>
            <person name="Patwardhan R.P."/>
            <person name="Pitluck S."/>
            <person name="Pritham E.J."/>
            <person name="Rechtsteiner A."/>
            <person name="Rho M."/>
            <person name="Rogozin I.B."/>
            <person name="Sakarya O."/>
            <person name="Salamov A."/>
            <person name="Schaack S."/>
            <person name="Shapiro H."/>
            <person name="Shiga Y."/>
            <person name="Skalitzky C."/>
            <person name="Smith Z."/>
            <person name="Souvorov A."/>
            <person name="Sung W."/>
            <person name="Tang Z."/>
            <person name="Tsuchiya D."/>
            <person name="Tu H."/>
            <person name="Vos H."/>
            <person name="Wang M."/>
            <person name="Wolf Y.I."/>
            <person name="Yamagata H."/>
            <person name="Yamada T."/>
            <person name="Ye Y."/>
            <person name="Shaw J.R."/>
            <person name="Andrews J."/>
            <person name="Crease T.J."/>
            <person name="Tang H."/>
            <person name="Lucas S.M."/>
            <person name="Robertson H.M."/>
            <person name="Bork P."/>
            <person name="Koonin E.V."/>
            <person name="Zdobnov E.M."/>
            <person name="Grigoriev I.V."/>
            <person name="Lynch M."/>
            <person name="Boore J.L."/>
        </authorList>
    </citation>
    <scope>NUCLEOTIDE SEQUENCE [LARGE SCALE GENOMIC DNA]</scope>
</reference>
<organism evidence="3 4">
    <name type="scientific">Daphnia pulex</name>
    <name type="common">Water flea</name>
    <dbReference type="NCBI Taxonomy" id="6669"/>
    <lineage>
        <taxon>Eukaryota</taxon>
        <taxon>Metazoa</taxon>
        <taxon>Ecdysozoa</taxon>
        <taxon>Arthropoda</taxon>
        <taxon>Crustacea</taxon>
        <taxon>Branchiopoda</taxon>
        <taxon>Diplostraca</taxon>
        <taxon>Cladocera</taxon>
        <taxon>Anomopoda</taxon>
        <taxon>Daphniidae</taxon>
        <taxon>Daphnia</taxon>
    </lineage>
</organism>
<dbReference type="KEGG" id="dpx:DAPPUDRAFT_265051"/>
<keyword evidence="4" id="KW-1185">Reference proteome</keyword>
<evidence type="ECO:0000256" key="2">
    <source>
        <dbReference type="SAM" id="MobiDB-lite"/>
    </source>
</evidence>
<proteinExistence type="predicted"/>
<evidence type="ECO:0000313" key="3">
    <source>
        <dbReference type="EMBL" id="EFX65216.1"/>
    </source>
</evidence>
<sequence>MSAASIESSASVLRQRALFSATNPPLFVAAQLNAIEIVVHMVEKILLLLDLAPNRVHVHVHVRVRVHAPEFRLAAVHLTLLHPLTSSLSPALNPAKFLDESMERKWLRAKKLPKLKDFQETMLKSIQYQMMDSMRPMLHAWNQMRVDDPLLNSIESSLRLIGSAFANVSKLRRENVIRHVAPSMKPLLKDPRAFSSRECERLFGSKFIDVMVKEVDDDAKLAKIGRDGGPTHSHNGGNSNRRNGGRSQSSYGSRTPYAQNSGFNKGGKSDKGNHYFKQPAQGANNRYVNLSDCFTPPIFTKTPPVQPHIGGRLSKFSEAWLSLTDDQWILSAVSHGYAIDFVKHPVQHSLPSGCTMSKEMELVCDQEVKTLTTKAPRVFTKLLKPVVAYLRERGIRIIIYLDDMLILNASRDDASLTGWGAVCDGSRSRGPWTTADAERHINELELLAAYFSLQARRIEDGARLERLDAATGQVQTTIKNLAGSDRPLCVGLECSASQLRELATAAQGFGDQRIRVELAGVDRLRLSPIRSYPTLLGQDKERESGHRSRGSSLALPALVSPSIANVDRFPSDPISTSSLVTLANARATPTNQVKEIPASRMEIVRRRFENKGFSKGTVDILMESVRESTSDSYESAWKNWINWNHKQGSDPLSSSLTIILQFLTDMANSSSSYSSVNTSRSMFSSTLDPIDGYKI</sequence>
<accession>E9HSS7</accession>
<feature type="compositionally biased region" description="Low complexity" evidence="2">
    <location>
        <begin position="235"/>
        <end position="254"/>
    </location>
</feature>
<dbReference type="InterPro" id="IPR010998">
    <property type="entry name" value="Integrase_recombinase_N"/>
</dbReference>
<name>E9HSS7_DAPPU</name>
<dbReference type="PhylomeDB" id="E9HSS7"/>
<dbReference type="CDD" id="cd09275">
    <property type="entry name" value="RNase_HI_RT_DIRS1"/>
    <property type="match status" value="1"/>
</dbReference>
<protein>
    <recommendedName>
        <fullName evidence="5">Reverse transcriptase domain-containing protein</fullName>
    </recommendedName>
</protein>